<organism evidence="1 2">
    <name type="scientific">Mytilus coruscus</name>
    <name type="common">Sea mussel</name>
    <dbReference type="NCBI Taxonomy" id="42192"/>
    <lineage>
        <taxon>Eukaryota</taxon>
        <taxon>Metazoa</taxon>
        <taxon>Spiralia</taxon>
        <taxon>Lophotrochozoa</taxon>
        <taxon>Mollusca</taxon>
        <taxon>Bivalvia</taxon>
        <taxon>Autobranchia</taxon>
        <taxon>Pteriomorphia</taxon>
        <taxon>Mytilida</taxon>
        <taxon>Mytiloidea</taxon>
        <taxon>Mytilidae</taxon>
        <taxon>Mytilinae</taxon>
        <taxon>Mytilus</taxon>
    </lineage>
</organism>
<accession>A0A6J8ATI5</accession>
<protein>
    <recommendedName>
        <fullName evidence="3">Tick transposon</fullName>
    </recommendedName>
</protein>
<evidence type="ECO:0008006" key="3">
    <source>
        <dbReference type="Google" id="ProtNLM"/>
    </source>
</evidence>
<reference evidence="1 2" key="1">
    <citation type="submission" date="2020-06" db="EMBL/GenBank/DDBJ databases">
        <authorList>
            <person name="Li R."/>
            <person name="Bekaert M."/>
        </authorList>
    </citation>
    <scope>NUCLEOTIDE SEQUENCE [LARGE SCALE GENOMIC DNA]</scope>
    <source>
        <strain evidence="2">wild</strain>
    </source>
</reference>
<dbReference type="OrthoDB" id="426210at2759"/>
<proteinExistence type="predicted"/>
<dbReference type="EMBL" id="CACVKT020001886">
    <property type="protein sequence ID" value="CAC5373140.1"/>
    <property type="molecule type" value="Genomic_DNA"/>
</dbReference>
<keyword evidence="2" id="KW-1185">Reference proteome</keyword>
<dbReference type="Proteomes" id="UP000507470">
    <property type="component" value="Unassembled WGS sequence"/>
</dbReference>
<dbReference type="AlphaFoldDB" id="A0A6J8ATI5"/>
<evidence type="ECO:0000313" key="1">
    <source>
        <dbReference type="EMBL" id="CAC5373140.1"/>
    </source>
</evidence>
<sequence>MAFHPQRCTTIHISKKRKPTICDYHLHSHTLESVPGGKYFGLYISKDLSWREHINQTTAKASRSVEFLRRNLRSGPQEIKSHVVEVPVHHLFNHHNTKTRGFVSNNIRQIRAKLDCFKYSFIPATIISWNNIPPDIRATPSVEHFRHAIQDVSVSTLLHI</sequence>
<name>A0A6J8ATI5_MYTCO</name>
<evidence type="ECO:0000313" key="2">
    <source>
        <dbReference type="Proteomes" id="UP000507470"/>
    </source>
</evidence>
<gene>
    <name evidence="1" type="ORF">MCOR_10996</name>
</gene>